<dbReference type="GO" id="GO:0071111">
    <property type="term" value="F:cyclic-guanylate-specific phosphodiesterase activity"/>
    <property type="evidence" value="ECO:0007669"/>
    <property type="project" value="InterPro"/>
</dbReference>
<name>A0A8E1RTM9_9GAMM</name>
<sequence length="229" mass="26786">MKIAFEPILSSDGKLYAVECLTRAYGKKGEKLNNTELFFKTANGETLNEILNYQLNVIEKNHHFFLNKKIRVSINLNYKSIGFIDPETLRKFNELEMLCLEIDVHDMLFLSDNGIEFLNSLNNEIWLDDLDANEEYPHLNLIKNIKSIKIDKYSFWRDFSNKNSVYELTKKYTSKDLNVIFEGVEKNEQFHTLEKKRLLFGQGYLFKEICEDTLKDLTVLLSTTPHHGG</sequence>
<dbReference type="RefSeq" id="WP_058777984.1">
    <property type="nucleotide sequence ID" value="NZ_LDSA01000047.1"/>
</dbReference>
<protein>
    <recommendedName>
        <fullName evidence="1">EAL domain-containing protein</fullName>
    </recommendedName>
</protein>
<dbReference type="Proteomes" id="UP000071979">
    <property type="component" value="Unassembled WGS sequence"/>
</dbReference>
<dbReference type="AlphaFoldDB" id="A0A8E1RTM9"/>
<gene>
    <name evidence="2" type="ORF">SA3R_22460</name>
</gene>
<dbReference type="SUPFAM" id="SSF141868">
    <property type="entry name" value="EAL domain-like"/>
    <property type="match status" value="1"/>
</dbReference>
<dbReference type="PANTHER" id="PTHR33121">
    <property type="entry name" value="CYCLIC DI-GMP PHOSPHODIESTERASE PDEF"/>
    <property type="match status" value="1"/>
</dbReference>
<dbReference type="InterPro" id="IPR001633">
    <property type="entry name" value="EAL_dom"/>
</dbReference>
<proteinExistence type="predicted"/>
<dbReference type="SMART" id="SM00052">
    <property type="entry name" value="EAL"/>
    <property type="match status" value="1"/>
</dbReference>
<dbReference type="InterPro" id="IPR050706">
    <property type="entry name" value="Cyclic-di-GMP_PDE-like"/>
</dbReference>
<dbReference type="Pfam" id="PF00563">
    <property type="entry name" value="EAL"/>
    <property type="match status" value="1"/>
</dbReference>
<accession>A0A8E1RTM9</accession>
<dbReference type="EMBL" id="LDSE01000080">
    <property type="protein sequence ID" value="KTS64290.1"/>
    <property type="molecule type" value="Genomic_DNA"/>
</dbReference>
<organism evidence="2 3">
    <name type="scientific">Pantoea dispersa</name>
    <dbReference type="NCBI Taxonomy" id="59814"/>
    <lineage>
        <taxon>Bacteria</taxon>
        <taxon>Pseudomonadati</taxon>
        <taxon>Pseudomonadota</taxon>
        <taxon>Gammaproteobacteria</taxon>
        <taxon>Enterobacterales</taxon>
        <taxon>Erwiniaceae</taxon>
        <taxon>Pantoea</taxon>
    </lineage>
</organism>
<dbReference type="PROSITE" id="PS50883">
    <property type="entry name" value="EAL"/>
    <property type="match status" value="1"/>
</dbReference>
<evidence type="ECO:0000313" key="3">
    <source>
        <dbReference type="Proteomes" id="UP000071979"/>
    </source>
</evidence>
<dbReference type="InterPro" id="IPR035919">
    <property type="entry name" value="EAL_sf"/>
</dbReference>
<reference evidence="2 3" key="1">
    <citation type="journal article" date="2016" name="Front. Microbiol.">
        <title>Genomic Resource of Rice Seed Associated Bacteria.</title>
        <authorList>
            <person name="Midha S."/>
            <person name="Bansal K."/>
            <person name="Sharma S."/>
            <person name="Kumar N."/>
            <person name="Patil P.P."/>
            <person name="Chaudhry V."/>
            <person name="Patil P.B."/>
        </authorList>
    </citation>
    <scope>NUCLEOTIDE SEQUENCE [LARGE SCALE GENOMIC DNA]</scope>
    <source>
        <strain evidence="2 3">SA3</strain>
    </source>
</reference>
<evidence type="ECO:0000313" key="2">
    <source>
        <dbReference type="EMBL" id="KTS64290.1"/>
    </source>
</evidence>
<comment type="caution">
    <text evidence="2">The sequence shown here is derived from an EMBL/GenBank/DDBJ whole genome shotgun (WGS) entry which is preliminary data.</text>
</comment>
<dbReference type="PANTHER" id="PTHR33121:SF78">
    <property type="entry name" value="CYCLIC DI-GMP PHOSPHODIESTERASE PDEH"/>
    <property type="match status" value="1"/>
</dbReference>
<evidence type="ECO:0000259" key="1">
    <source>
        <dbReference type="PROSITE" id="PS50883"/>
    </source>
</evidence>
<dbReference type="Gene3D" id="3.20.20.450">
    <property type="entry name" value="EAL domain"/>
    <property type="match status" value="1"/>
</dbReference>
<feature type="domain" description="EAL" evidence="1">
    <location>
        <begin position="1"/>
        <end position="223"/>
    </location>
</feature>